<dbReference type="RefSeq" id="XP_007841710.1">
    <property type="nucleotide sequence ID" value="XM_007843519.1"/>
</dbReference>
<comment type="subcellular location">
    <subcellularLocation>
        <location evidence="1">Membrane</location>
        <topology evidence="1">Multi-pass membrane protein</topology>
    </subcellularLocation>
</comment>
<keyword evidence="7" id="KW-1185">Reference proteome</keyword>
<dbReference type="InParanoid" id="W3WHH0"/>
<dbReference type="KEGG" id="pfy:PFICI_14938"/>
<keyword evidence="3 5" id="KW-1133">Transmembrane helix</keyword>
<evidence type="ECO:0000256" key="4">
    <source>
        <dbReference type="ARBA" id="ARBA00023136"/>
    </source>
</evidence>
<dbReference type="Proteomes" id="UP000030651">
    <property type="component" value="Unassembled WGS sequence"/>
</dbReference>
<feature type="transmembrane region" description="Helical" evidence="5">
    <location>
        <begin position="12"/>
        <end position="33"/>
    </location>
</feature>
<organism evidence="6 7">
    <name type="scientific">Pestalotiopsis fici (strain W106-1 / CGMCC3.15140)</name>
    <dbReference type="NCBI Taxonomy" id="1229662"/>
    <lineage>
        <taxon>Eukaryota</taxon>
        <taxon>Fungi</taxon>
        <taxon>Dikarya</taxon>
        <taxon>Ascomycota</taxon>
        <taxon>Pezizomycotina</taxon>
        <taxon>Sordariomycetes</taxon>
        <taxon>Xylariomycetidae</taxon>
        <taxon>Amphisphaeriales</taxon>
        <taxon>Sporocadaceae</taxon>
        <taxon>Pestalotiopsis</taxon>
    </lineage>
</organism>
<feature type="transmembrane region" description="Helical" evidence="5">
    <location>
        <begin position="236"/>
        <end position="255"/>
    </location>
</feature>
<dbReference type="HOGENOM" id="CLU_033465_3_1_1"/>
<protein>
    <recommendedName>
        <fullName evidence="8">Protein RTA1</fullName>
    </recommendedName>
</protein>
<feature type="transmembrane region" description="Helical" evidence="5">
    <location>
        <begin position="120"/>
        <end position="142"/>
    </location>
</feature>
<dbReference type="EMBL" id="KI912122">
    <property type="protein sequence ID" value="ETS73333.1"/>
    <property type="molecule type" value="Genomic_DNA"/>
</dbReference>
<dbReference type="InterPro" id="IPR007568">
    <property type="entry name" value="RTA1"/>
</dbReference>
<name>W3WHH0_PESFW</name>
<accession>W3WHH0</accession>
<dbReference type="Pfam" id="PF04479">
    <property type="entry name" value="RTA1"/>
    <property type="match status" value="1"/>
</dbReference>
<feature type="transmembrane region" description="Helical" evidence="5">
    <location>
        <begin position="45"/>
        <end position="65"/>
    </location>
</feature>
<evidence type="ECO:0000256" key="1">
    <source>
        <dbReference type="ARBA" id="ARBA00004141"/>
    </source>
</evidence>
<proteinExistence type="predicted"/>
<dbReference type="GeneID" id="19279951"/>
<evidence type="ECO:0000313" key="6">
    <source>
        <dbReference type="EMBL" id="ETS73333.1"/>
    </source>
</evidence>
<dbReference type="PANTHER" id="PTHR31465:SF27">
    <property type="entry name" value="DOMAIN PROTEIN, PUTATIVE (AFU_ORTHOLOGUE AFUA_3G01030)-RELATED"/>
    <property type="match status" value="1"/>
</dbReference>
<feature type="transmembrane region" description="Helical" evidence="5">
    <location>
        <begin position="77"/>
        <end position="100"/>
    </location>
</feature>
<feature type="transmembrane region" description="Helical" evidence="5">
    <location>
        <begin position="154"/>
        <end position="177"/>
    </location>
</feature>
<evidence type="ECO:0000256" key="3">
    <source>
        <dbReference type="ARBA" id="ARBA00022989"/>
    </source>
</evidence>
<dbReference type="OrthoDB" id="3358017at2759"/>
<dbReference type="GO" id="GO:0016020">
    <property type="term" value="C:membrane"/>
    <property type="evidence" value="ECO:0007669"/>
    <property type="project" value="UniProtKB-SubCell"/>
</dbReference>
<dbReference type="AlphaFoldDB" id="W3WHH0"/>
<keyword evidence="4 5" id="KW-0472">Membrane</keyword>
<dbReference type="OMA" id="YVMANEW"/>
<evidence type="ECO:0008006" key="8">
    <source>
        <dbReference type="Google" id="ProtNLM"/>
    </source>
</evidence>
<gene>
    <name evidence="6" type="ORF">PFICI_14938</name>
</gene>
<dbReference type="PANTHER" id="PTHR31465">
    <property type="entry name" value="PROTEIN RTA1-RELATED"/>
    <property type="match status" value="1"/>
</dbReference>
<keyword evidence="2 5" id="KW-0812">Transmembrane</keyword>
<dbReference type="eggNOG" id="ENOG502QURG">
    <property type="taxonomic scope" value="Eukaryota"/>
</dbReference>
<evidence type="ECO:0000256" key="5">
    <source>
        <dbReference type="SAM" id="Phobius"/>
    </source>
</evidence>
<evidence type="ECO:0000256" key="2">
    <source>
        <dbReference type="ARBA" id="ARBA00022692"/>
    </source>
</evidence>
<reference evidence="7" key="1">
    <citation type="journal article" date="2015" name="BMC Genomics">
        <title>Genomic and transcriptomic analysis of the endophytic fungus Pestalotiopsis fici reveals its lifestyle and high potential for synthesis of natural products.</title>
        <authorList>
            <person name="Wang X."/>
            <person name="Zhang X."/>
            <person name="Liu L."/>
            <person name="Xiang M."/>
            <person name="Wang W."/>
            <person name="Sun X."/>
            <person name="Che Y."/>
            <person name="Guo L."/>
            <person name="Liu G."/>
            <person name="Guo L."/>
            <person name="Wang C."/>
            <person name="Yin W.B."/>
            <person name="Stadler M."/>
            <person name="Zhang X."/>
            <person name="Liu X."/>
        </authorList>
    </citation>
    <scope>NUCLEOTIDE SEQUENCE [LARGE SCALE GENOMIC DNA]</scope>
    <source>
        <strain evidence="7">W106-1 / CGMCC3.15140</strain>
    </source>
</reference>
<evidence type="ECO:0000313" key="7">
    <source>
        <dbReference type="Proteomes" id="UP000030651"/>
    </source>
</evidence>
<feature type="transmembrane region" description="Helical" evidence="5">
    <location>
        <begin position="198"/>
        <end position="216"/>
    </location>
</feature>
<sequence length="294" mass="33010">MGELLPLKSGYYIWHYVPSLPAAIIFLALYLVVTLAQSWRLWRTRLWFCIPFVVGGFMEVIGYVFRAICNNETNRLLPYIVQSIFILLPPILFAASIYMVLGRIIRATGGEQYSVIRPAILTKTFVWADVVAFCVQGGGAGLQVVSSLSSMGEWIVVAGLVIQIAMFGFFVVTAVIFQRRFQHGSPQAATDSTAGWKSSLYMLYGVSALIMVRSIFRVVEFVTGYSGYVMANEWTIYVFDAVPMFFVMVIFFFYWPRNLGPTPDDQACAFDAGFSATDNSFVKTSSNIELNERH</sequence>
<dbReference type="FunCoup" id="W3WHH0">
    <property type="interactions" value="20"/>
</dbReference>